<dbReference type="Proteomes" id="UP000569092">
    <property type="component" value="Unassembled WGS sequence"/>
</dbReference>
<dbReference type="EMBL" id="JACHDZ010000004">
    <property type="protein sequence ID" value="MBB5344711.1"/>
    <property type="molecule type" value="Genomic_DNA"/>
</dbReference>
<comment type="caution">
    <text evidence="2">The sequence shown here is derived from an EMBL/GenBank/DDBJ whole genome shotgun (WGS) entry which is preliminary data.</text>
</comment>
<feature type="transmembrane region" description="Helical" evidence="1">
    <location>
        <begin position="154"/>
        <end position="171"/>
    </location>
</feature>
<feature type="transmembrane region" description="Helical" evidence="1">
    <location>
        <begin position="208"/>
        <end position="241"/>
    </location>
</feature>
<reference evidence="2 3" key="1">
    <citation type="submission" date="2020-08" db="EMBL/GenBank/DDBJ databases">
        <title>Genomic Encyclopedia of Type Strains, Phase IV (KMG-V): Genome sequencing to study the core and pangenomes of soil and plant-associated prokaryotes.</title>
        <authorList>
            <person name="Whitman W."/>
        </authorList>
    </citation>
    <scope>NUCLEOTIDE SEQUENCE [LARGE SCALE GENOMIC DNA]</scope>
    <source>
        <strain evidence="2 3">M8US30</strain>
    </source>
</reference>
<feature type="transmembrane region" description="Helical" evidence="1">
    <location>
        <begin position="375"/>
        <end position="395"/>
    </location>
</feature>
<evidence type="ECO:0000256" key="1">
    <source>
        <dbReference type="SAM" id="Phobius"/>
    </source>
</evidence>
<evidence type="ECO:0000313" key="2">
    <source>
        <dbReference type="EMBL" id="MBB5344711.1"/>
    </source>
</evidence>
<proteinExistence type="predicted"/>
<feature type="transmembrane region" description="Helical" evidence="1">
    <location>
        <begin position="247"/>
        <end position="264"/>
    </location>
</feature>
<organism evidence="2 3">
    <name type="scientific">Tunturiibacter lichenicola</name>
    <dbReference type="NCBI Taxonomy" id="2051959"/>
    <lineage>
        <taxon>Bacteria</taxon>
        <taxon>Pseudomonadati</taxon>
        <taxon>Acidobacteriota</taxon>
        <taxon>Terriglobia</taxon>
        <taxon>Terriglobales</taxon>
        <taxon>Acidobacteriaceae</taxon>
        <taxon>Tunturiibacter</taxon>
    </lineage>
</organism>
<evidence type="ECO:0008006" key="4">
    <source>
        <dbReference type="Google" id="ProtNLM"/>
    </source>
</evidence>
<keyword evidence="1" id="KW-0472">Membrane</keyword>
<evidence type="ECO:0000313" key="3">
    <source>
        <dbReference type="Proteomes" id="UP000569092"/>
    </source>
</evidence>
<accession>A0A7W8J921</accession>
<sequence length="400" mass="44973">MKLPRIKFGRPQQLAALLLLVFLAECLWVVSRQQLSQQDYRYAECGREMWERPSPLAGYFTTCGNLNGDGTFAYRVAGLPLTVQRLVMLGADKIRKPENRLYTQGSLNGSTWEARHELFSVKYLLHLPFLFFAIWLGGGLWWVSRRLFGNEGGFFALGLYCFCPAIVRSAVTPNNEVLAMWGLYGLVYTAMGVAHAMQGPRRKWRPRIALLTLSLGLTAAAHLLAAIIGFVMAVVWMMYLAERRRSYVMQILVFAAVGALAILFASYAFRLAPFSYIFTGGGARLWFSLDGAKRFFLSPANAPIVVATLVALLLYVSTRRCRYFGNTAPLVMILLLFPLVTTQTVSQPWLWALPFLFTFVGGVFADVLEMRQRRMFLVLSGAILFMQAILCLSLLPEIAR</sequence>
<feature type="transmembrane region" description="Helical" evidence="1">
    <location>
        <begin position="123"/>
        <end position="142"/>
    </location>
</feature>
<gene>
    <name evidence="2" type="ORF">HDF10_002697</name>
</gene>
<protein>
    <recommendedName>
        <fullName evidence="4">Glycosyltransferase RgtA/B/C/D-like domain-containing protein</fullName>
    </recommendedName>
</protein>
<keyword evidence="1" id="KW-0812">Transmembrane</keyword>
<feature type="transmembrane region" description="Helical" evidence="1">
    <location>
        <begin position="348"/>
        <end position="368"/>
    </location>
</feature>
<name>A0A7W8J921_9BACT</name>
<dbReference type="AlphaFoldDB" id="A0A7W8J921"/>
<feature type="transmembrane region" description="Helical" evidence="1">
    <location>
        <begin position="177"/>
        <end position="196"/>
    </location>
</feature>
<keyword evidence="1" id="KW-1133">Transmembrane helix</keyword>
<feature type="transmembrane region" description="Helical" evidence="1">
    <location>
        <begin position="323"/>
        <end position="342"/>
    </location>
</feature>
<feature type="transmembrane region" description="Helical" evidence="1">
    <location>
        <begin position="295"/>
        <end position="316"/>
    </location>
</feature>